<gene>
    <name evidence="1" type="ORF">GGR22_002330</name>
</gene>
<reference evidence="1 2" key="1">
    <citation type="submission" date="2020-08" db="EMBL/GenBank/DDBJ databases">
        <title>Genomic Encyclopedia of Type Strains, Phase IV (KMG-IV): sequencing the most valuable type-strain genomes for metagenomic binning, comparative biology and taxonomic classification.</title>
        <authorList>
            <person name="Goeker M."/>
        </authorList>
    </citation>
    <scope>NUCLEOTIDE SEQUENCE [LARGE SCALE GENOMIC DNA]</scope>
    <source>
        <strain evidence="1 2">DSM 100397</strain>
    </source>
</reference>
<evidence type="ECO:0000313" key="1">
    <source>
        <dbReference type="EMBL" id="MBA9074163.1"/>
    </source>
</evidence>
<dbReference type="Proteomes" id="UP000555003">
    <property type="component" value="Unassembled WGS sequence"/>
</dbReference>
<protein>
    <submittedName>
        <fullName evidence="1">Three-Cys-motif partner protein</fullName>
    </submittedName>
</protein>
<dbReference type="InterPro" id="IPR031009">
    <property type="entry name" value="Tcm_partner"/>
</dbReference>
<keyword evidence="2" id="KW-1185">Reference proteome</keyword>
<name>A0ABR6DR58_9FLAO</name>
<dbReference type="RefSeq" id="WP_182493766.1">
    <property type="nucleotide sequence ID" value="NZ_JACJIS010000002.1"/>
</dbReference>
<sequence>MATTNVDDFFKQQTPSSRIKANIVADYFPKYCKIINKSKQKEIRYVDLYAGPGKYDDGNFSTPLLIGKACASDEELKSLVYLMFNDNAYSEKLKQNFLEHFPNGTFKNNPIFGNKTVGDDEQITKYLTKKWGKTNQSPTLLFVDPFGYKSINTNALANFMNGWGNEIFLFLNIKRIQAALDNNKFDELMTSLFPTTVEKLRMDRKYKSSVHERLSLIVDNLFEEFQKVTTGTLYHCRFKFKEEDSIGTSHYIIHFTKHHRGYDLVKQIYHEFDNIGASLEKDGNYTFDAKKLDIPENCIFDFGDSNVESLSKILLAKYSRTTITAKKLFEEHQKTSQFAGPHYLKTLRKMVEDNMVEAKYLDGKQHKKTVLLIDNCELKFK</sequence>
<organism evidence="1 2">
    <name type="scientific">Flavobacterium gossypii</name>
    <dbReference type="NCBI Taxonomy" id="1646119"/>
    <lineage>
        <taxon>Bacteria</taxon>
        <taxon>Pseudomonadati</taxon>
        <taxon>Bacteroidota</taxon>
        <taxon>Flavobacteriia</taxon>
        <taxon>Flavobacteriales</taxon>
        <taxon>Flavobacteriaceae</taxon>
        <taxon>Flavobacterium</taxon>
    </lineage>
</organism>
<dbReference type="NCBIfam" id="TIGR04474">
    <property type="entry name" value="tcm_partner"/>
    <property type="match status" value="1"/>
</dbReference>
<dbReference type="EMBL" id="JACJIS010000002">
    <property type="protein sequence ID" value="MBA9074163.1"/>
    <property type="molecule type" value="Genomic_DNA"/>
</dbReference>
<proteinExistence type="predicted"/>
<evidence type="ECO:0000313" key="2">
    <source>
        <dbReference type="Proteomes" id="UP000555003"/>
    </source>
</evidence>
<accession>A0ABR6DR58</accession>
<comment type="caution">
    <text evidence="1">The sequence shown here is derived from an EMBL/GenBank/DDBJ whole genome shotgun (WGS) entry which is preliminary data.</text>
</comment>